<accession>A0A5A7NNK1</accession>
<proteinExistence type="inferred from homology"/>
<dbReference type="EMBL" id="BKDJ01000001">
    <property type="protein sequence ID" value="GER21752.1"/>
    <property type="molecule type" value="Genomic_DNA"/>
</dbReference>
<comment type="subcellular location">
    <subcellularLocation>
        <location evidence="1">Cell membrane</location>
        <topology evidence="1">Multi-pass membrane protein</topology>
    </subcellularLocation>
</comment>
<evidence type="ECO:0000313" key="2">
    <source>
        <dbReference type="EMBL" id="GER21752.1"/>
    </source>
</evidence>
<dbReference type="Proteomes" id="UP000325307">
    <property type="component" value="Unassembled WGS sequence"/>
</dbReference>
<protein>
    <recommendedName>
        <fullName evidence="1">SURF1-like protein</fullName>
    </recommendedName>
</protein>
<reference evidence="2 3" key="1">
    <citation type="submission" date="2019-09" db="EMBL/GenBank/DDBJ databases">
        <title>Arthrobacter zafarii sp. nov., a moderately thermotolerant and halotolerant actinobacterium isolated from Cholistan desert soil of Pakistan.</title>
        <authorList>
            <person name="Amin A."/>
            <person name="Ahmed I."/>
            <person name="Khalid N."/>
            <person name="Schumann P."/>
            <person name="Busse H.J."/>
            <person name="Khan I.U."/>
            <person name="Li S."/>
            <person name="Li W.J."/>
        </authorList>
    </citation>
    <scope>NUCLEOTIDE SEQUENCE [LARGE SCALE GENOMIC DNA]</scope>
    <source>
        <strain evidence="2 3">NCCP-1664</strain>
    </source>
</reference>
<keyword evidence="1" id="KW-0812">Transmembrane</keyword>
<sequence length="272" mass="29314">MLKTALKPQWILALLGALLVASGFVLLSQWQFDRSQTAAPPPPGTTETAVPLTGHIRPLEEMMGFQADQIVTASGRFLPGRQVLVRDRLQQGEKGYWVVAPFAVDGAPNGETIAVVRGWQADASTPRDAPSGQLDLTGRLLPTESPLDESPAGALGAVSTAQLINLWDVPAYSGFVVAFDVATGAGADAGAATTGLEPVYVGPQPQQQQINWLNVFYGIEWVVFAGFAVFLWYRLVADDYRRQQEDLEDAAEALRGAQGQDTQQTIPEKEQP</sequence>
<dbReference type="CDD" id="cd06662">
    <property type="entry name" value="SURF1"/>
    <property type="match status" value="1"/>
</dbReference>
<gene>
    <name evidence="2" type="ORF">NCCP1664_02490</name>
</gene>
<name>A0A5A7NNK1_9MICC</name>
<organism evidence="2 3">
    <name type="scientific">Zafaria cholistanensis</name>
    <dbReference type="NCBI Taxonomy" id="1682741"/>
    <lineage>
        <taxon>Bacteria</taxon>
        <taxon>Bacillati</taxon>
        <taxon>Actinomycetota</taxon>
        <taxon>Actinomycetes</taxon>
        <taxon>Micrococcales</taxon>
        <taxon>Micrococcaceae</taxon>
        <taxon>Zafaria</taxon>
    </lineage>
</organism>
<feature type="transmembrane region" description="Helical" evidence="1">
    <location>
        <begin position="212"/>
        <end position="233"/>
    </location>
</feature>
<comment type="caution">
    <text evidence="2">The sequence shown here is derived from an EMBL/GenBank/DDBJ whole genome shotgun (WGS) entry which is preliminary data.</text>
</comment>
<keyword evidence="1" id="KW-1003">Cell membrane</keyword>
<comment type="similarity">
    <text evidence="1">Belongs to the SURF1 family.</text>
</comment>
<dbReference type="GO" id="GO:0005886">
    <property type="term" value="C:plasma membrane"/>
    <property type="evidence" value="ECO:0007669"/>
    <property type="project" value="UniProtKB-SubCell"/>
</dbReference>
<comment type="caution">
    <text evidence="1">Lacks conserved residue(s) required for the propagation of feature annotation.</text>
</comment>
<keyword evidence="1" id="KW-1133">Transmembrane helix</keyword>
<evidence type="ECO:0000313" key="3">
    <source>
        <dbReference type="Proteomes" id="UP000325307"/>
    </source>
</evidence>
<dbReference type="AlphaFoldDB" id="A0A5A7NNK1"/>
<dbReference type="InterPro" id="IPR002994">
    <property type="entry name" value="Surf1/Shy1"/>
</dbReference>
<dbReference type="Pfam" id="PF02104">
    <property type="entry name" value="SURF1"/>
    <property type="match status" value="1"/>
</dbReference>
<evidence type="ECO:0000256" key="1">
    <source>
        <dbReference type="RuleBase" id="RU363076"/>
    </source>
</evidence>
<keyword evidence="1" id="KW-0472">Membrane</keyword>
<dbReference type="PROSITE" id="PS50895">
    <property type="entry name" value="SURF1"/>
    <property type="match status" value="1"/>
</dbReference>
<dbReference type="RefSeq" id="WP_225873603.1">
    <property type="nucleotide sequence ID" value="NZ_BKDJ01000001.1"/>
</dbReference>
<keyword evidence="3" id="KW-1185">Reference proteome</keyword>